<sequence length="369" mass="38078">MAGASIAAIMVLATACSTGTSDPGADAGEPSSAQSECAKNASDFLEERGLLPETLSPELTPLSKPPTPGLTITRLYPGAVPSSGDVSQTIVDAAPLLGWTGKKVSFDGSVEDVNRKLLEAIDNSDIVELDGFPPEAVQPAIDAAKEKGVLLMLGAITNEPESYPGYGATPNGGDLFDQMGELAGYQFLAQTNCKGGVAAFGLPFDALRTVSDSMGAIIEQECEECTFSYTDIQTKDVGSPAATTAIVSKLQSDSSLNFAFFAIGDLAVGSQQALTQAGLDVEVGGALPSTANLAELEAGTNSFWVGAASEVTGLAQLDTAARVLDSGEPVVGNHVPLPIFTQDNLASVDPVPVYPTDIVEQFKKIWGVD</sequence>
<reference evidence="2 3" key="1">
    <citation type="submission" date="2015-02" db="EMBL/GenBank/DDBJ databases">
        <title>Draft genome sequences of ten Microbacterium spp. with emphasis on heavy metal contaminated environments.</title>
        <authorList>
            <person name="Corretto E."/>
        </authorList>
    </citation>
    <scope>NUCLEOTIDE SEQUENCE [LARGE SCALE GENOMIC DNA]</scope>
    <source>
        <strain evidence="2 3">DSM 8608</strain>
    </source>
</reference>
<dbReference type="Proteomes" id="UP000034098">
    <property type="component" value="Unassembled WGS sequence"/>
</dbReference>
<dbReference type="EMBL" id="JYJA01000035">
    <property type="protein sequence ID" value="KJL42335.1"/>
    <property type="molecule type" value="Genomic_DNA"/>
</dbReference>
<feature type="region of interest" description="Disordered" evidence="1">
    <location>
        <begin position="19"/>
        <end position="38"/>
    </location>
</feature>
<protein>
    <recommendedName>
        <fullName evidence="4">Periplasmic binding protein domain-containing protein</fullName>
    </recommendedName>
</protein>
<name>A0A0M2H7G6_MICTR</name>
<accession>A0A0M2H7G6</accession>
<dbReference type="SUPFAM" id="SSF53822">
    <property type="entry name" value="Periplasmic binding protein-like I"/>
    <property type="match status" value="1"/>
</dbReference>
<dbReference type="RefSeq" id="WP_045299540.1">
    <property type="nucleotide sequence ID" value="NZ_JYJA01000035.1"/>
</dbReference>
<evidence type="ECO:0000313" key="3">
    <source>
        <dbReference type="Proteomes" id="UP000034098"/>
    </source>
</evidence>
<dbReference type="PATRIC" id="fig|69370.6.peg.2389"/>
<comment type="caution">
    <text evidence="2">The sequence shown here is derived from an EMBL/GenBank/DDBJ whole genome shotgun (WGS) entry which is preliminary data.</text>
</comment>
<dbReference type="AlphaFoldDB" id="A0A0M2H7G6"/>
<evidence type="ECO:0000256" key="1">
    <source>
        <dbReference type="SAM" id="MobiDB-lite"/>
    </source>
</evidence>
<gene>
    <name evidence="2" type="ORF">RS82_02351</name>
</gene>
<dbReference type="Gene3D" id="3.40.50.2300">
    <property type="match status" value="2"/>
</dbReference>
<evidence type="ECO:0008006" key="4">
    <source>
        <dbReference type="Google" id="ProtNLM"/>
    </source>
</evidence>
<dbReference type="InterPro" id="IPR028082">
    <property type="entry name" value="Peripla_BP_I"/>
</dbReference>
<dbReference type="OrthoDB" id="3216652at2"/>
<evidence type="ECO:0000313" key="2">
    <source>
        <dbReference type="EMBL" id="KJL42335.1"/>
    </source>
</evidence>
<keyword evidence="3" id="KW-1185">Reference proteome</keyword>
<proteinExistence type="predicted"/>
<organism evidence="2 3">
    <name type="scientific">Microbacterium trichothecenolyticum</name>
    <name type="common">Aureobacterium trichothecenolyticum</name>
    <dbReference type="NCBI Taxonomy" id="69370"/>
    <lineage>
        <taxon>Bacteria</taxon>
        <taxon>Bacillati</taxon>
        <taxon>Actinomycetota</taxon>
        <taxon>Actinomycetes</taxon>
        <taxon>Micrococcales</taxon>
        <taxon>Microbacteriaceae</taxon>
        <taxon>Microbacterium</taxon>
    </lineage>
</organism>